<dbReference type="EMBL" id="SCWE01000002">
    <property type="protein sequence ID" value="TDM02020.1"/>
    <property type="molecule type" value="Genomic_DNA"/>
</dbReference>
<evidence type="ECO:0000313" key="2">
    <source>
        <dbReference type="Proteomes" id="UP000295328"/>
    </source>
</evidence>
<organism evidence="1 2">
    <name type="scientific">Macrococcus hajekii</name>
    <dbReference type="NCBI Taxonomy" id="198482"/>
    <lineage>
        <taxon>Bacteria</taxon>
        <taxon>Bacillati</taxon>
        <taxon>Bacillota</taxon>
        <taxon>Bacilli</taxon>
        <taxon>Bacillales</taxon>
        <taxon>Staphylococcaceae</taxon>
        <taxon>Macrococcus</taxon>
    </lineage>
</organism>
<dbReference type="OrthoDB" id="2088453at2"/>
<dbReference type="AlphaFoldDB" id="A0A4R6BK49"/>
<protein>
    <submittedName>
        <fullName evidence="1">Uncharacterized protein</fullName>
    </submittedName>
</protein>
<dbReference type="Proteomes" id="UP000295328">
    <property type="component" value="Unassembled WGS sequence"/>
</dbReference>
<gene>
    <name evidence="1" type="ORF">ERX37_07390</name>
</gene>
<name>A0A4R6BK49_9STAP</name>
<comment type="caution">
    <text evidence="1">The sequence shown here is derived from an EMBL/GenBank/DDBJ whole genome shotgun (WGS) entry which is preliminary data.</text>
</comment>
<evidence type="ECO:0000313" key="1">
    <source>
        <dbReference type="EMBL" id="TDM02020.1"/>
    </source>
</evidence>
<proteinExistence type="predicted"/>
<sequence>MENENTIIKKFLKLNYPEKFNFLSCYTNKDEPKTDENIILKILKYKKGNCKFDNLFNENVPLEYQGECDKLAFFIYRELGWQTPQHNSIRGDTMNSFWNVYSRLMNLTYENGREIEFSANRIACRQQNWPSLESLDFLINNFDTFKEVHEQNNLLKQYAELTYTIGNFIAIPHMINTGRARPYEDYWDLTMHSLYEFLSPLKSWEPFINYYLLDDYVNEYTKKPIYYWAKHEENTRPQTINEINEFLGKANENILERGKKLVEKCDSKYMLS</sequence>
<accession>A0A4R6BK49</accession>
<keyword evidence="2" id="KW-1185">Reference proteome</keyword>
<reference evidence="1 2" key="1">
    <citation type="submission" date="2019-01" db="EMBL/GenBank/DDBJ databases">
        <title>Draft genome sequences of the type strains of six Macrococcus species.</title>
        <authorList>
            <person name="Mazhar S."/>
            <person name="Altermann E."/>
            <person name="Hill C."/>
            <person name="Mcauliffe O."/>
        </authorList>
    </citation>
    <scope>NUCLEOTIDE SEQUENCE [LARGE SCALE GENOMIC DNA]</scope>
    <source>
        <strain evidence="1 2">CCM4809</strain>
    </source>
</reference>
<dbReference type="RefSeq" id="WP_133430032.1">
    <property type="nucleotide sequence ID" value="NZ_BMCC01000003.1"/>
</dbReference>